<evidence type="ECO:0000256" key="1">
    <source>
        <dbReference type="ARBA" id="ARBA00004196"/>
    </source>
</evidence>
<proteinExistence type="predicted"/>
<comment type="subcellular location">
    <subcellularLocation>
        <location evidence="1">Cell envelope</location>
    </subcellularLocation>
</comment>
<feature type="signal peptide" evidence="3">
    <location>
        <begin position="1"/>
        <end position="19"/>
    </location>
</feature>
<evidence type="ECO:0000256" key="3">
    <source>
        <dbReference type="SAM" id="SignalP"/>
    </source>
</evidence>
<dbReference type="AlphaFoldDB" id="A0A939J653"/>
<comment type="caution">
    <text evidence="5">The sequence shown here is derived from an EMBL/GenBank/DDBJ whole genome shotgun (WGS) entry which is preliminary data.</text>
</comment>
<gene>
    <name evidence="5" type="ORF">JF539_23590</name>
</gene>
<dbReference type="Proteomes" id="UP000664096">
    <property type="component" value="Unassembled WGS sequence"/>
</dbReference>
<dbReference type="InterPro" id="IPR038352">
    <property type="entry name" value="Imelysin_sf"/>
</dbReference>
<dbReference type="Gene3D" id="1.20.1420.20">
    <property type="entry name" value="M75 peptidase, HXXE motif"/>
    <property type="match status" value="1"/>
</dbReference>
<feature type="domain" description="Imelysin-like" evidence="4">
    <location>
        <begin position="36"/>
        <end position="327"/>
    </location>
</feature>
<feature type="chain" id="PRO_5037459288" evidence="3">
    <location>
        <begin position="20"/>
        <end position="357"/>
    </location>
</feature>
<dbReference type="InterPro" id="IPR034984">
    <property type="entry name" value="Imelysin-like_IPPA"/>
</dbReference>
<dbReference type="GO" id="GO:0030313">
    <property type="term" value="C:cell envelope"/>
    <property type="evidence" value="ECO:0007669"/>
    <property type="project" value="UniProtKB-SubCell"/>
</dbReference>
<organism evidence="5 6">
    <name type="scientific">Roseibium aggregatum</name>
    <dbReference type="NCBI Taxonomy" id="187304"/>
    <lineage>
        <taxon>Bacteria</taxon>
        <taxon>Pseudomonadati</taxon>
        <taxon>Pseudomonadota</taxon>
        <taxon>Alphaproteobacteria</taxon>
        <taxon>Hyphomicrobiales</taxon>
        <taxon>Stappiaceae</taxon>
        <taxon>Roseibium</taxon>
    </lineage>
</organism>
<dbReference type="CDD" id="cd14659">
    <property type="entry name" value="Imelysin-like_IPPA"/>
    <property type="match status" value="1"/>
</dbReference>
<dbReference type="EMBL" id="JAEKJZ010000006">
    <property type="protein sequence ID" value="MBN9673362.1"/>
    <property type="molecule type" value="Genomic_DNA"/>
</dbReference>
<evidence type="ECO:0000259" key="4">
    <source>
        <dbReference type="Pfam" id="PF09375"/>
    </source>
</evidence>
<evidence type="ECO:0000313" key="6">
    <source>
        <dbReference type="Proteomes" id="UP000664096"/>
    </source>
</evidence>
<reference evidence="5" key="1">
    <citation type="submission" date="2020-12" db="EMBL/GenBank/DDBJ databases">
        <title>Oil enriched cultivation method for isolating marine PHA-producing bacteria.</title>
        <authorList>
            <person name="Zheng W."/>
            <person name="Yu S."/>
            <person name="Huang Y."/>
        </authorList>
    </citation>
    <scope>NUCLEOTIDE SEQUENCE</scope>
    <source>
        <strain evidence="5">SY-2-12</strain>
    </source>
</reference>
<dbReference type="Pfam" id="PF09375">
    <property type="entry name" value="Peptidase_M75"/>
    <property type="match status" value="1"/>
</dbReference>
<accession>A0A939J653</accession>
<dbReference type="InterPro" id="IPR018976">
    <property type="entry name" value="Imelysin-like"/>
</dbReference>
<evidence type="ECO:0000256" key="2">
    <source>
        <dbReference type="ARBA" id="ARBA00022729"/>
    </source>
</evidence>
<name>A0A939J653_9HYPH</name>
<sequence>MRRLMLAMIALCTAAPAMATDFTPQLENFISGYIRPSTAEFASTAAALPGAVSAVCEKTDDASAERFRETYTDTVLGFARIHFLRFGPLLEGDRLTRLAFMPDPRNAAQRQIRRVYGNEDASVLSVDTLKDKSVALQGLTALQLIAFGKTGDVRLGEPGDTRDFTCEYALAIAQNVAAVGEAVARDWADPDGYSRLLLTAGPDNERFRTSKEAIETVFNALVTGIIIVRDQDLLPALGSSQKGAKPNRFPFSRSGNGIAFISEELSGIRDGVASLKLEGLVAEEFEWIFGAVSFEFDNAQGYLDNLQPPLRATFGDGESYGRVTVLAITLKSIRDTLALELAGALGLAGGFNALDGD</sequence>
<keyword evidence="2 3" id="KW-0732">Signal</keyword>
<protein>
    <submittedName>
        <fullName evidence="5">Imelysin family protein</fullName>
    </submittedName>
</protein>
<evidence type="ECO:0000313" key="5">
    <source>
        <dbReference type="EMBL" id="MBN9673362.1"/>
    </source>
</evidence>